<feature type="compositionally biased region" description="Polar residues" evidence="1">
    <location>
        <begin position="70"/>
        <end position="81"/>
    </location>
</feature>
<evidence type="ECO:0000313" key="3">
    <source>
        <dbReference type="EMBL" id="KAK1896547.1"/>
    </source>
</evidence>
<evidence type="ECO:0000256" key="2">
    <source>
        <dbReference type="SAM" id="Phobius"/>
    </source>
</evidence>
<protein>
    <submittedName>
        <fullName evidence="3">Protein brambleberry</fullName>
    </submittedName>
</protein>
<proteinExistence type="predicted"/>
<dbReference type="Proteomes" id="UP001228049">
    <property type="component" value="Unassembled WGS sequence"/>
</dbReference>
<organism evidence="3 4">
    <name type="scientific">Dissostichus eleginoides</name>
    <name type="common">Patagonian toothfish</name>
    <name type="synonym">Dissostichus amissus</name>
    <dbReference type="NCBI Taxonomy" id="100907"/>
    <lineage>
        <taxon>Eukaryota</taxon>
        <taxon>Metazoa</taxon>
        <taxon>Chordata</taxon>
        <taxon>Craniata</taxon>
        <taxon>Vertebrata</taxon>
        <taxon>Euteleostomi</taxon>
        <taxon>Actinopterygii</taxon>
        <taxon>Neopterygii</taxon>
        <taxon>Teleostei</taxon>
        <taxon>Neoteleostei</taxon>
        <taxon>Acanthomorphata</taxon>
        <taxon>Eupercaria</taxon>
        <taxon>Perciformes</taxon>
        <taxon>Notothenioidei</taxon>
        <taxon>Nototheniidae</taxon>
        <taxon>Dissostichus</taxon>
    </lineage>
</organism>
<evidence type="ECO:0000256" key="1">
    <source>
        <dbReference type="SAM" id="MobiDB-lite"/>
    </source>
</evidence>
<gene>
    <name evidence="3" type="ORF">KUDE01_016091</name>
</gene>
<keyword evidence="2" id="KW-0812">Transmembrane</keyword>
<name>A0AAD9C623_DISEL</name>
<feature type="transmembrane region" description="Helical" evidence="2">
    <location>
        <begin position="20"/>
        <end position="40"/>
    </location>
</feature>
<keyword evidence="2" id="KW-1133">Transmembrane helix</keyword>
<comment type="caution">
    <text evidence="3">The sequence shown here is derived from an EMBL/GenBank/DDBJ whole genome shotgun (WGS) entry which is preliminary data.</text>
</comment>
<keyword evidence="4" id="KW-1185">Reference proteome</keyword>
<dbReference type="EMBL" id="JASDAP010000009">
    <property type="protein sequence ID" value="KAK1896547.1"/>
    <property type="molecule type" value="Genomic_DNA"/>
</dbReference>
<feature type="region of interest" description="Disordered" evidence="1">
    <location>
        <begin position="59"/>
        <end position="81"/>
    </location>
</feature>
<reference evidence="3" key="1">
    <citation type="submission" date="2023-04" db="EMBL/GenBank/DDBJ databases">
        <title>Chromosome-level genome of Chaenocephalus aceratus.</title>
        <authorList>
            <person name="Park H."/>
        </authorList>
    </citation>
    <scope>NUCLEOTIDE SEQUENCE</scope>
    <source>
        <strain evidence="3">DE</strain>
        <tissue evidence="3">Muscle</tissue>
    </source>
</reference>
<sequence>MLLLTVPLNAVCEMNQQPALDLTGLSLLLLLLCLGHWFLIKVWACFQIRGKPATPLAIEEPLKPDPTCDSYPTSSTPQKNESYGFMERDDLLNQNSFISGNFEEVDARVQVYSDHGTSNYSTPRLGPQRLLSAALFADNPPRSLGCFYDSGNISRGASPTPSVISNSSLSVRQLCNGVTKTGKACKKRALPEQEYCRVHEGGYTSYVAK</sequence>
<dbReference type="AlphaFoldDB" id="A0AAD9C623"/>
<keyword evidence="2" id="KW-0472">Membrane</keyword>
<evidence type="ECO:0000313" key="4">
    <source>
        <dbReference type="Proteomes" id="UP001228049"/>
    </source>
</evidence>
<accession>A0AAD9C623</accession>